<dbReference type="AlphaFoldDB" id="A0A1C9W5Q1"/>
<evidence type="ECO:0000313" key="3">
    <source>
        <dbReference type="Proteomes" id="UP000095672"/>
    </source>
</evidence>
<dbReference type="KEGG" id="micc:AUP74_01006"/>
<sequence precursor="true">MKGIIRKLILSSVLWLPGLSLAETSPALQSVMAWFEAVDSGAYAQSWEESAPLFRQQVSKEDWQKALKGVREPLGEVLSREVASLSEHNSLPGAPDGQYVVVRLASSFEHKARATETVTFARVQGDWRAVGYFIK</sequence>
<proteinExistence type="predicted"/>
<evidence type="ECO:0008006" key="4">
    <source>
        <dbReference type="Google" id="ProtNLM"/>
    </source>
</evidence>
<feature type="signal peptide" evidence="1">
    <location>
        <begin position="1"/>
        <end position="22"/>
    </location>
</feature>
<name>A0A1C9W5Q1_9GAMM</name>
<dbReference type="EMBL" id="CP014143">
    <property type="protein sequence ID" value="AOS96471.1"/>
    <property type="molecule type" value="Genomic_DNA"/>
</dbReference>
<keyword evidence="3" id="KW-1185">Reference proteome</keyword>
<dbReference type="InterPro" id="IPR025091">
    <property type="entry name" value="DUF4019"/>
</dbReference>
<accession>A0A1C9W5Q1</accession>
<reference evidence="3" key="1">
    <citation type="submission" date="2016-01" db="EMBL/GenBank/DDBJ databases">
        <title>Complete genome sequence of Microbulbifer sp. CCB-MM1, a halophile isolated from Matang Mangrove Forest, Perak.</title>
        <authorList>
            <person name="Moh T.H."/>
            <person name="Dinesh B."/>
            <person name="Lau N.-S."/>
            <person name="Go F."/>
            <person name="Alexander Chong S.-C."/>
        </authorList>
    </citation>
    <scope>NUCLEOTIDE SEQUENCE [LARGE SCALE GENOMIC DNA]</scope>
    <source>
        <strain evidence="3">CCB-MM1</strain>
    </source>
</reference>
<feature type="chain" id="PRO_5008895455" description="DUF4019 domain-containing protein" evidence="1">
    <location>
        <begin position="23"/>
        <end position="135"/>
    </location>
</feature>
<organism evidence="2 3">
    <name type="scientific">Microbulbifer aggregans</name>
    <dbReference type="NCBI Taxonomy" id="1769779"/>
    <lineage>
        <taxon>Bacteria</taxon>
        <taxon>Pseudomonadati</taxon>
        <taxon>Pseudomonadota</taxon>
        <taxon>Gammaproteobacteria</taxon>
        <taxon>Cellvibrionales</taxon>
        <taxon>Microbulbiferaceae</taxon>
        <taxon>Microbulbifer</taxon>
    </lineage>
</organism>
<dbReference type="Pfam" id="PF13211">
    <property type="entry name" value="DUF4019"/>
    <property type="match status" value="1"/>
</dbReference>
<evidence type="ECO:0000313" key="2">
    <source>
        <dbReference type="EMBL" id="AOS96471.1"/>
    </source>
</evidence>
<keyword evidence="1" id="KW-0732">Signal</keyword>
<dbReference type="STRING" id="1769779.AUP74_01006"/>
<dbReference type="Proteomes" id="UP000095672">
    <property type="component" value="Chromosome"/>
</dbReference>
<evidence type="ECO:0000256" key="1">
    <source>
        <dbReference type="SAM" id="SignalP"/>
    </source>
</evidence>
<protein>
    <recommendedName>
        <fullName evidence="4">DUF4019 domain-containing protein</fullName>
    </recommendedName>
</protein>
<gene>
    <name evidence="2" type="ORF">AUP74_01006</name>
</gene>